<dbReference type="Gene3D" id="1.20.120.1220">
    <property type="match status" value="1"/>
</dbReference>
<dbReference type="PRINTS" id="PR00864">
    <property type="entry name" value="PREPILNPTASE"/>
</dbReference>
<dbReference type="InterPro" id="IPR010627">
    <property type="entry name" value="Prepilin_pept_A24_N"/>
</dbReference>
<evidence type="ECO:0000256" key="5">
    <source>
        <dbReference type="ARBA" id="ARBA00022692"/>
    </source>
</evidence>
<dbReference type="Pfam" id="PF01478">
    <property type="entry name" value="Peptidase_A24"/>
    <property type="match status" value="1"/>
</dbReference>
<reference evidence="13 14" key="1">
    <citation type="submission" date="2019-01" db="EMBL/GenBank/DDBJ databases">
        <title>Insights into ecological role of a new deltaproteobacterial order Candidatus Sinidesulfobacterales (Sva0485) by metagenomics and metatranscriptomics.</title>
        <authorList>
            <person name="Tan S."/>
            <person name="Liu J."/>
            <person name="Fang Y."/>
            <person name="Hedlund B."/>
            <person name="Lian Z.-H."/>
            <person name="Huang L.-Y."/>
            <person name="Li J.-T."/>
            <person name="Huang L.-N."/>
            <person name="Li W.-J."/>
            <person name="Jiang H.-C."/>
            <person name="Dong H.-L."/>
            <person name="Shu W.-S."/>
        </authorList>
    </citation>
    <scope>NUCLEOTIDE SEQUENCE [LARGE SCALE GENOMIC DNA]</scope>
    <source>
        <strain evidence="13">AP4</strain>
    </source>
</reference>
<keyword evidence="3" id="KW-1003">Cell membrane</keyword>
<dbReference type="PANTHER" id="PTHR30487">
    <property type="entry name" value="TYPE 4 PREPILIN-LIKE PROTEINS LEADER PEPTIDE-PROCESSING ENZYME"/>
    <property type="match status" value="1"/>
</dbReference>
<sequence length="309" mass="35228">MILNQTNFVNFLFSFEGFVIVSIFIFLIGLSIGSFLNVVIYRLPNNTSIVFPSSACPACGKKIKFYDNIPVLSYIILKGKCRSCGNKISIIYPAIEILTGLLLYALFLKFFYKSFFYYSINAYDVNYFKEYLGFIFDRWIISAFFLFILIPIAFIDLFHSIIPDSLNILLIISGFILNIFLLHTSFLFPLYGFLAGGLFFFLIAFFYEFIKKREGLGGGDIKLIAGIGAFLGLKGVIFTIFIGAVLALLGFLALFIILKFKRGQQQKESLHESISNFKVPFGPFLSLASVFFIFYGNELFRMYLNLLLH</sequence>
<keyword evidence="9" id="KW-0511">Multifunctional enzyme</keyword>
<dbReference type="GO" id="GO:0005886">
    <property type="term" value="C:plasma membrane"/>
    <property type="evidence" value="ECO:0007669"/>
    <property type="project" value="UniProtKB-SubCell"/>
</dbReference>
<evidence type="ECO:0000256" key="3">
    <source>
        <dbReference type="ARBA" id="ARBA00022475"/>
    </source>
</evidence>
<comment type="subcellular location">
    <subcellularLocation>
        <location evidence="1">Cell inner membrane</location>
        <topology evidence="1">Multi-pass membrane protein</topology>
    </subcellularLocation>
    <subcellularLocation>
        <location evidence="9">Cell membrane</location>
        <topology evidence="9">Multi-pass membrane protein</topology>
    </subcellularLocation>
</comment>
<dbReference type="Proteomes" id="UP000322454">
    <property type="component" value="Unassembled WGS sequence"/>
</dbReference>
<comment type="catalytic activity">
    <reaction evidence="9">
        <text>Typically cleaves a -Gly-|-Phe- bond to release an N-terminal, basic peptide of 5-8 residues from type IV prepilin, and then N-methylates the new N-terminal amino group, the methyl donor being S-adenosyl-L-methionine.</text>
        <dbReference type="EC" id="3.4.23.43"/>
    </reaction>
</comment>
<evidence type="ECO:0000256" key="6">
    <source>
        <dbReference type="ARBA" id="ARBA00022989"/>
    </source>
</evidence>
<comment type="function">
    <text evidence="9">Plays an essential role in type IV pili and type II pseudopili formation by proteolytically removing the leader sequence from substrate proteins and subsequently monomethylating the alpha-amino group of the newly exposed N-terminal phenylalanine.</text>
</comment>
<dbReference type="Pfam" id="PF06750">
    <property type="entry name" value="A24_N_bact"/>
    <property type="match status" value="1"/>
</dbReference>
<evidence type="ECO:0000256" key="1">
    <source>
        <dbReference type="ARBA" id="ARBA00004429"/>
    </source>
</evidence>
<evidence type="ECO:0000313" key="14">
    <source>
        <dbReference type="Proteomes" id="UP000322454"/>
    </source>
</evidence>
<evidence type="ECO:0000259" key="11">
    <source>
        <dbReference type="Pfam" id="PF01478"/>
    </source>
</evidence>
<keyword evidence="4" id="KW-0997">Cell inner membrane</keyword>
<feature type="transmembrane region" description="Helical" evidence="10">
    <location>
        <begin position="131"/>
        <end position="154"/>
    </location>
</feature>
<keyword evidence="7 10" id="KW-0472">Membrane</keyword>
<dbReference type="GO" id="GO:0006465">
    <property type="term" value="P:signal peptide processing"/>
    <property type="evidence" value="ECO:0007669"/>
    <property type="project" value="TreeGrafter"/>
</dbReference>
<feature type="transmembrane region" description="Helical" evidence="10">
    <location>
        <begin position="18"/>
        <end position="41"/>
    </location>
</feature>
<evidence type="ECO:0000256" key="4">
    <source>
        <dbReference type="ARBA" id="ARBA00022519"/>
    </source>
</evidence>
<keyword evidence="5 9" id="KW-0812">Transmembrane</keyword>
<dbReference type="EMBL" id="SHMQ01000004">
    <property type="protein sequence ID" value="RZV40064.1"/>
    <property type="molecule type" value="Genomic_DNA"/>
</dbReference>
<feature type="transmembrane region" description="Helical" evidence="10">
    <location>
        <begin position="277"/>
        <end position="295"/>
    </location>
</feature>
<dbReference type="InterPro" id="IPR050882">
    <property type="entry name" value="Prepilin_peptidase/N-MTase"/>
</dbReference>
<evidence type="ECO:0000313" key="13">
    <source>
        <dbReference type="EMBL" id="RZV40064.1"/>
    </source>
</evidence>
<evidence type="ECO:0000259" key="12">
    <source>
        <dbReference type="Pfam" id="PF06750"/>
    </source>
</evidence>
<comment type="similarity">
    <text evidence="2 8">Belongs to the peptidase A24 family.</text>
</comment>
<evidence type="ECO:0000256" key="9">
    <source>
        <dbReference type="RuleBase" id="RU003794"/>
    </source>
</evidence>
<keyword evidence="6 10" id="KW-1133">Transmembrane helix</keyword>
<organism evidence="13 14">
    <name type="scientific">Candidatus Acidulodesulfobacterium acidiphilum</name>
    <dbReference type="NCBI Taxonomy" id="2597224"/>
    <lineage>
        <taxon>Bacteria</taxon>
        <taxon>Deltaproteobacteria</taxon>
        <taxon>Candidatus Acidulodesulfobacterales</taxon>
        <taxon>Candidatus Acidulodesulfobacterium</taxon>
    </lineage>
</organism>
<dbReference type="InterPro" id="IPR000045">
    <property type="entry name" value="Prepilin_IV_endopep_pep"/>
</dbReference>
<evidence type="ECO:0000256" key="10">
    <source>
        <dbReference type="SAM" id="Phobius"/>
    </source>
</evidence>
<gene>
    <name evidence="13" type="ORF">EVJ48_02530</name>
</gene>
<protein>
    <recommendedName>
        <fullName evidence="9">Prepilin leader peptidase/N-methyltransferase</fullName>
        <ecNumber evidence="9">2.1.1.-</ecNumber>
        <ecNumber evidence="9">3.4.23.43</ecNumber>
    </recommendedName>
</protein>
<evidence type="ECO:0000256" key="2">
    <source>
        <dbReference type="ARBA" id="ARBA00005801"/>
    </source>
</evidence>
<accession>A0A520XFU4</accession>
<proteinExistence type="inferred from homology"/>
<dbReference type="EC" id="3.4.23.43" evidence="9"/>
<keyword evidence="9" id="KW-0645">Protease</keyword>
<dbReference type="GO" id="GO:0032259">
    <property type="term" value="P:methylation"/>
    <property type="evidence" value="ECO:0007669"/>
    <property type="project" value="UniProtKB-KW"/>
</dbReference>
<feature type="transmembrane region" description="Helical" evidence="10">
    <location>
        <begin position="90"/>
        <end position="111"/>
    </location>
</feature>
<keyword evidence="9" id="KW-0808">Transferase</keyword>
<evidence type="ECO:0000256" key="7">
    <source>
        <dbReference type="ARBA" id="ARBA00023136"/>
    </source>
</evidence>
<evidence type="ECO:0000256" key="8">
    <source>
        <dbReference type="RuleBase" id="RU003793"/>
    </source>
</evidence>
<dbReference type="InterPro" id="IPR014032">
    <property type="entry name" value="Peptidase_A24A_bac"/>
</dbReference>
<comment type="caution">
    <text evidence="13">The sequence shown here is derived from an EMBL/GenBank/DDBJ whole genome shotgun (WGS) entry which is preliminary data.</text>
</comment>
<dbReference type="GO" id="GO:0008168">
    <property type="term" value="F:methyltransferase activity"/>
    <property type="evidence" value="ECO:0007669"/>
    <property type="project" value="UniProtKB-KW"/>
</dbReference>
<dbReference type="AlphaFoldDB" id="A0A520XFU4"/>
<feature type="transmembrane region" description="Helical" evidence="10">
    <location>
        <begin position="190"/>
        <end position="210"/>
    </location>
</feature>
<feature type="transmembrane region" description="Helical" evidence="10">
    <location>
        <begin position="231"/>
        <end position="257"/>
    </location>
</feature>
<dbReference type="EC" id="2.1.1.-" evidence="9"/>
<feature type="domain" description="Prepilin type IV endopeptidase peptidase" evidence="11">
    <location>
        <begin position="144"/>
        <end position="249"/>
    </location>
</feature>
<feature type="transmembrane region" description="Helical" evidence="10">
    <location>
        <begin position="166"/>
        <end position="184"/>
    </location>
</feature>
<keyword evidence="9" id="KW-0489">Methyltransferase</keyword>
<dbReference type="PANTHER" id="PTHR30487:SF0">
    <property type="entry name" value="PREPILIN LEADER PEPTIDASE_N-METHYLTRANSFERASE-RELATED"/>
    <property type="match status" value="1"/>
</dbReference>
<keyword evidence="9" id="KW-0378">Hydrolase</keyword>
<name>A0A520XFU4_9DELT</name>
<feature type="domain" description="Prepilin peptidase A24 N-terminal" evidence="12">
    <location>
        <begin position="27"/>
        <end position="110"/>
    </location>
</feature>
<dbReference type="GO" id="GO:0004190">
    <property type="term" value="F:aspartic-type endopeptidase activity"/>
    <property type="evidence" value="ECO:0007669"/>
    <property type="project" value="UniProtKB-EC"/>
</dbReference>